<dbReference type="Proteomes" id="UP001163882">
    <property type="component" value="Chromosome"/>
</dbReference>
<proteinExistence type="predicted"/>
<evidence type="ECO:0000256" key="1">
    <source>
        <dbReference type="ARBA" id="ARBA00004236"/>
    </source>
</evidence>
<evidence type="ECO:0000256" key="5">
    <source>
        <dbReference type="ARBA" id="ARBA00023136"/>
    </source>
</evidence>
<keyword evidence="2" id="KW-1003">Cell membrane</keyword>
<dbReference type="InterPro" id="IPR029044">
    <property type="entry name" value="Nucleotide-diphossugar_trans"/>
</dbReference>
<evidence type="ECO:0000259" key="6">
    <source>
        <dbReference type="Pfam" id="PF00535"/>
    </source>
</evidence>
<evidence type="ECO:0000256" key="3">
    <source>
        <dbReference type="ARBA" id="ARBA00022676"/>
    </source>
</evidence>
<protein>
    <submittedName>
        <fullName evidence="7">Glycosyltransferase family 2 protein</fullName>
    </submittedName>
</protein>
<reference evidence="7" key="1">
    <citation type="submission" date="2022-10" db="EMBL/GenBank/DDBJ databases">
        <title>YIM 151497 complete genome.</title>
        <authorList>
            <person name="Chen X."/>
        </authorList>
    </citation>
    <scope>NUCLEOTIDE SEQUENCE</scope>
    <source>
        <strain evidence="7">YIM 151497</strain>
    </source>
</reference>
<evidence type="ECO:0000313" key="7">
    <source>
        <dbReference type="EMBL" id="UYQ71119.1"/>
    </source>
</evidence>
<dbReference type="RefSeq" id="WP_264224780.1">
    <property type="nucleotide sequence ID" value="NZ_CP107716.1"/>
</dbReference>
<keyword evidence="8" id="KW-1185">Reference proteome</keyword>
<dbReference type="Gene3D" id="3.90.550.10">
    <property type="entry name" value="Spore Coat Polysaccharide Biosynthesis Protein SpsA, Chain A"/>
    <property type="match status" value="1"/>
</dbReference>
<name>A0ABY6IKJ5_9HYPH</name>
<dbReference type="Pfam" id="PF00535">
    <property type="entry name" value="Glycos_transf_2"/>
    <property type="match status" value="1"/>
</dbReference>
<dbReference type="CDD" id="cd06423">
    <property type="entry name" value="CESA_like"/>
    <property type="match status" value="1"/>
</dbReference>
<dbReference type="SUPFAM" id="SSF53448">
    <property type="entry name" value="Nucleotide-diphospho-sugar transferases"/>
    <property type="match status" value="1"/>
</dbReference>
<keyword evidence="4" id="KW-0808">Transferase</keyword>
<gene>
    <name evidence="7" type="ORF">OF122_13790</name>
</gene>
<dbReference type="EMBL" id="CP107716">
    <property type="protein sequence ID" value="UYQ71119.1"/>
    <property type="molecule type" value="Genomic_DNA"/>
</dbReference>
<accession>A0ABY6IKJ5</accession>
<evidence type="ECO:0000256" key="4">
    <source>
        <dbReference type="ARBA" id="ARBA00022679"/>
    </source>
</evidence>
<keyword evidence="3" id="KW-0328">Glycosyltransferase</keyword>
<evidence type="ECO:0000313" key="8">
    <source>
        <dbReference type="Proteomes" id="UP001163882"/>
    </source>
</evidence>
<evidence type="ECO:0000256" key="2">
    <source>
        <dbReference type="ARBA" id="ARBA00022475"/>
    </source>
</evidence>
<dbReference type="PANTHER" id="PTHR43646:SF2">
    <property type="entry name" value="GLYCOSYLTRANSFERASE 2-LIKE DOMAIN-CONTAINING PROTEIN"/>
    <property type="match status" value="1"/>
</dbReference>
<feature type="domain" description="Glycosyltransferase 2-like" evidence="6">
    <location>
        <begin position="5"/>
        <end position="168"/>
    </location>
</feature>
<keyword evidence="5" id="KW-0472">Membrane</keyword>
<dbReference type="InterPro" id="IPR001173">
    <property type="entry name" value="Glyco_trans_2-like"/>
</dbReference>
<comment type="subcellular location">
    <subcellularLocation>
        <location evidence="1">Cell membrane</location>
    </subcellularLocation>
</comment>
<sequence length="246" mass="27875">MRLVFVIPAYNEEAMIGQCLEAVMAEIKRSGHPADVIVVDNASTDRTGEIAASYPGVRVVKETNKGLVHARHAGFVASEGYDLVANIDADTMVPEGWLTTVFDEFDKHPELVCVSGPYHYYDLNRRQLALVEVFYAFTYFTYILSRFILRVGSVIHGGNFVFRREAWEQTGGYDRSIAFYGEDTDVAVRLSKIGPVKWTHKLRMNTSGRRIEKEGIIHTGLVYAKNFFSMTFRGKPATVDYRDIRE</sequence>
<organism evidence="7 8">
    <name type="scientific">Pelagibacterium flavum</name>
    <dbReference type="NCBI Taxonomy" id="2984530"/>
    <lineage>
        <taxon>Bacteria</taxon>
        <taxon>Pseudomonadati</taxon>
        <taxon>Pseudomonadota</taxon>
        <taxon>Alphaproteobacteria</taxon>
        <taxon>Hyphomicrobiales</taxon>
        <taxon>Devosiaceae</taxon>
        <taxon>Pelagibacterium</taxon>
    </lineage>
</organism>
<dbReference type="PANTHER" id="PTHR43646">
    <property type="entry name" value="GLYCOSYLTRANSFERASE"/>
    <property type="match status" value="1"/>
</dbReference>